<evidence type="ECO:0000313" key="1">
    <source>
        <dbReference type="EMBL" id="CAF4886035.1"/>
    </source>
</evidence>
<reference evidence="1" key="1">
    <citation type="submission" date="2021-02" db="EMBL/GenBank/DDBJ databases">
        <authorList>
            <person name="Nowell W R."/>
        </authorList>
    </citation>
    <scope>NUCLEOTIDE SEQUENCE</scope>
</reference>
<dbReference type="Proteomes" id="UP000663873">
    <property type="component" value="Unassembled WGS sequence"/>
</dbReference>
<comment type="caution">
    <text evidence="1">The sequence shown here is derived from an EMBL/GenBank/DDBJ whole genome shotgun (WGS) entry which is preliminary data.</text>
</comment>
<sequence>MLDEVNETTSIFINAFPGAANLQPNDIQSLVQNLLNDLGDVGRQAQVNTTMA</sequence>
<proteinExistence type="predicted"/>
<keyword evidence="2" id="KW-1185">Reference proteome</keyword>
<name>A0A821U8Y7_9BILA</name>
<gene>
    <name evidence="1" type="ORF">UJA718_LOCUS44902</name>
</gene>
<dbReference type="AlphaFoldDB" id="A0A821U8Y7"/>
<protein>
    <submittedName>
        <fullName evidence="1">Uncharacterized protein</fullName>
    </submittedName>
</protein>
<accession>A0A821U8Y7</accession>
<evidence type="ECO:0000313" key="2">
    <source>
        <dbReference type="Proteomes" id="UP000663873"/>
    </source>
</evidence>
<dbReference type="EMBL" id="CAJOBP010071961">
    <property type="protein sequence ID" value="CAF4886035.1"/>
    <property type="molecule type" value="Genomic_DNA"/>
</dbReference>
<feature type="non-terminal residue" evidence="1">
    <location>
        <position position="1"/>
    </location>
</feature>
<organism evidence="1 2">
    <name type="scientific">Rotaria socialis</name>
    <dbReference type="NCBI Taxonomy" id="392032"/>
    <lineage>
        <taxon>Eukaryota</taxon>
        <taxon>Metazoa</taxon>
        <taxon>Spiralia</taxon>
        <taxon>Gnathifera</taxon>
        <taxon>Rotifera</taxon>
        <taxon>Eurotatoria</taxon>
        <taxon>Bdelloidea</taxon>
        <taxon>Philodinida</taxon>
        <taxon>Philodinidae</taxon>
        <taxon>Rotaria</taxon>
    </lineage>
</organism>